<keyword evidence="2" id="KW-1185">Reference proteome</keyword>
<protein>
    <recommendedName>
        <fullName evidence="3">Magnesium transporter MgtE intracellular domain-containing protein</fullName>
    </recommendedName>
</protein>
<name>W0DSK9_9GAMM</name>
<dbReference type="EMBL" id="CP007029">
    <property type="protein sequence ID" value="AHE99973.1"/>
    <property type="molecule type" value="Genomic_DNA"/>
</dbReference>
<gene>
    <name evidence="1" type="ORF">THITH_05290</name>
</gene>
<sequence>MNQLYAGTGTPAHYSAHEAVTAAPILWRDERPDAAFEVVRRALRSGEAGTGRLRLMQLTGSVQADVMRQLPLEDAAHLARGLSNYALATICERLPASTARPILRSLPDFKRQGVEMILAHRRNL</sequence>
<dbReference type="RefSeq" id="WP_006748780.1">
    <property type="nucleotide sequence ID" value="NZ_CP007029.1"/>
</dbReference>
<evidence type="ECO:0000313" key="2">
    <source>
        <dbReference type="Proteomes" id="UP000005289"/>
    </source>
</evidence>
<dbReference type="Proteomes" id="UP000005289">
    <property type="component" value="Chromosome"/>
</dbReference>
<proteinExistence type="predicted"/>
<dbReference type="SUPFAM" id="SSF158791">
    <property type="entry name" value="MgtE N-terminal domain-like"/>
    <property type="match status" value="1"/>
</dbReference>
<dbReference type="KEGG" id="tti:THITH_05290"/>
<dbReference type="AlphaFoldDB" id="W0DSK9"/>
<accession>W0DSK9</accession>
<reference evidence="1 2" key="1">
    <citation type="submission" date="2013-12" db="EMBL/GenBank/DDBJ databases">
        <authorList>
            <consortium name="DOE Joint Genome Institute"/>
            <person name="Muyzer G."/>
            <person name="Huntemann M."/>
            <person name="Han J."/>
            <person name="Chen A."/>
            <person name="Kyrpides N."/>
            <person name="Mavromatis K."/>
            <person name="Markowitz V."/>
            <person name="Palaniappan K."/>
            <person name="Ivanova N."/>
            <person name="Schaumberg A."/>
            <person name="Pati A."/>
            <person name="Liolios K."/>
            <person name="Nordberg H.P."/>
            <person name="Cantor M.N."/>
            <person name="Hua S.X."/>
            <person name="Woyke T."/>
        </authorList>
    </citation>
    <scope>NUCLEOTIDE SEQUENCE [LARGE SCALE GENOMIC DNA]</scope>
    <source>
        <strain evidence="1 2">ARh 1</strain>
    </source>
</reference>
<dbReference type="HOGENOM" id="CLU_163431_0_0_6"/>
<organism evidence="1 2">
    <name type="scientific">Thioalkalivibrio paradoxus ARh 1</name>
    <dbReference type="NCBI Taxonomy" id="713585"/>
    <lineage>
        <taxon>Bacteria</taxon>
        <taxon>Pseudomonadati</taxon>
        <taxon>Pseudomonadota</taxon>
        <taxon>Gammaproteobacteria</taxon>
        <taxon>Chromatiales</taxon>
        <taxon>Ectothiorhodospiraceae</taxon>
        <taxon>Thioalkalivibrio</taxon>
    </lineage>
</organism>
<evidence type="ECO:0008006" key="3">
    <source>
        <dbReference type="Google" id="ProtNLM"/>
    </source>
</evidence>
<evidence type="ECO:0000313" key="1">
    <source>
        <dbReference type="EMBL" id="AHE99973.1"/>
    </source>
</evidence>